<protein>
    <submittedName>
        <fullName evidence="1">Uncharacterized protein</fullName>
    </submittedName>
</protein>
<reference evidence="1 2" key="1">
    <citation type="submission" date="2024-04" db="EMBL/GenBank/DDBJ databases">
        <title>Flavobacterium sp. DGU41 16S ribosomal RNA gene Genome sequencing and assembly.</title>
        <authorList>
            <person name="Park S."/>
        </authorList>
    </citation>
    <scope>NUCLEOTIDE SEQUENCE [LARGE SCALE GENOMIC DNA]</scope>
    <source>
        <strain evidence="1 2">DGU41</strain>
    </source>
</reference>
<dbReference type="PROSITE" id="PS51257">
    <property type="entry name" value="PROKAR_LIPOPROTEIN"/>
    <property type="match status" value="1"/>
</dbReference>
<gene>
    <name evidence="1" type="ORF">AAEO58_13320</name>
</gene>
<keyword evidence="2" id="KW-1185">Reference proteome</keyword>
<sequence length="183" mass="21721">MKNLIYVFITFILLSCIGQTKINENENTNFNITTTYPKINLRKIDKTWNSLNAIQKDWIKVEKDKNGYLIYQPCDGETETIQIEGAKLTINWRIENSQKFELEKFTRLTENNAFRADAYDIKNKIGFEIKAKIIDNKNGIVLWEFNGNKWLMTPKENFKSFRIVKNNCKTEMRKELDFLPIEY</sequence>
<proteinExistence type="predicted"/>
<name>A0ABU9IA60_9FLAO</name>
<evidence type="ECO:0000313" key="2">
    <source>
        <dbReference type="Proteomes" id="UP001393056"/>
    </source>
</evidence>
<dbReference type="EMBL" id="JBBYHT010000010">
    <property type="protein sequence ID" value="MEL1249027.1"/>
    <property type="molecule type" value="Genomic_DNA"/>
</dbReference>
<comment type="caution">
    <text evidence="1">The sequence shown here is derived from an EMBL/GenBank/DDBJ whole genome shotgun (WGS) entry which is preliminary data.</text>
</comment>
<dbReference type="RefSeq" id="WP_341683895.1">
    <property type="nucleotide sequence ID" value="NZ_JBBYHT010000010.1"/>
</dbReference>
<evidence type="ECO:0000313" key="1">
    <source>
        <dbReference type="EMBL" id="MEL1249027.1"/>
    </source>
</evidence>
<accession>A0ABU9IA60</accession>
<dbReference type="Proteomes" id="UP001393056">
    <property type="component" value="Unassembled WGS sequence"/>
</dbReference>
<organism evidence="1 2">
    <name type="scientific">Flavobacterium helocola</name>
    <dbReference type="NCBI Taxonomy" id="3139139"/>
    <lineage>
        <taxon>Bacteria</taxon>
        <taxon>Pseudomonadati</taxon>
        <taxon>Bacteroidota</taxon>
        <taxon>Flavobacteriia</taxon>
        <taxon>Flavobacteriales</taxon>
        <taxon>Flavobacteriaceae</taxon>
        <taxon>Flavobacterium</taxon>
    </lineage>
</organism>